<proteinExistence type="predicted"/>
<dbReference type="GO" id="GO:0008270">
    <property type="term" value="F:zinc ion binding"/>
    <property type="evidence" value="ECO:0007669"/>
    <property type="project" value="InterPro"/>
</dbReference>
<name>A0A9P7MMR6_9HYPO</name>
<evidence type="ECO:0000259" key="3">
    <source>
        <dbReference type="PROSITE" id="PS50048"/>
    </source>
</evidence>
<evidence type="ECO:0000313" key="4">
    <source>
        <dbReference type="EMBL" id="KAG5961798.1"/>
    </source>
</evidence>
<dbReference type="SMART" id="SM00066">
    <property type="entry name" value="GAL4"/>
    <property type="match status" value="1"/>
</dbReference>
<dbReference type="GO" id="GO:0000981">
    <property type="term" value="F:DNA-binding transcription factor activity, RNA polymerase II-specific"/>
    <property type="evidence" value="ECO:0007669"/>
    <property type="project" value="InterPro"/>
</dbReference>
<keyword evidence="6" id="KW-1185">Reference proteome</keyword>
<feature type="region of interest" description="Disordered" evidence="2">
    <location>
        <begin position="128"/>
        <end position="159"/>
    </location>
</feature>
<dbReference type="PANTHER" id="PTHR38791">
    <property type="entry name" value="ZN(II)2CYS6 TRANSCRIPTION FACTOR (EUROFUNG)-RELATED-RELATED"/>
    <property type="match status" value="1"/>
</dbReference>
<organism evidence="5 7">
    <name type="scientific">Claviceps arundinis</name>
    <dbReference type="NCBI Taxonomy" id="1623583"/>
    <lineage>
        <taxon>Eukaryota</taxon>
        <taxon>Fungi</taxon>
        <taxon>Dikarya</taxon>
        <taxon>Ascomycota</taxon>
        <taxon>Pezizomycotina</taxon>
        <taxon>Sordariomycetes</taxon>
        <taxon>Hypocreomycetidae</taxon>
        <taxon>Hypocreales</taxon>
        <taxon>Clavicipitaceae</taxon>
        <taxon>Claviceps</taxon>
    </lineage>
</organism>
<protein>
    <recommendedName>
        <fullName evidence="3">Zn(2)-C6 fungal-type domain-containing protein</fullName>
    </recommendedName>
</protein>
<feature type="compositionally biased region" description="Low complexity" evidence="2">
    <location>
        <begin position="128"/>
        <end position="147"/>
    </location>
</feature>
<feature type="compositionally biased region" description="Low complexity" evidence="2">
    <location>
        <begin position="78"/>
        <end position="102"/>
    </location>
</feature>
<reference evidence="5 6" key="1">
    <citation type="journal article" date="2020" name="bioRxiv">
        <title>Whole genome comparisons of ergot fungi reveals the divergence and evolution of species within the genus Claviceps are the result of varying mechanisms driving genome evolution and host range expansion.</title>
        <authorList>
            <person name="Wyka S.A."/>
            <person name="Mondo S.J."/>
            <person name="Liu M."/>
            <person name="Dettman J."/>
            <person name="Nalam V."/>
            <person name="Broders K.D."/>
        </authorList>
    </citation>
    <scope>NUCLEOTIDE SEQUENCE</scope>
    <source>
        <strain evidence="5">CCC 1102</strain>
        <strain evidence="4 6">LM583</strain>
    </source>
</reference>
<dbReference type="Pfam" id="PF00172">
    <property type="entry name" value="Zn_clus"/>
    <property type="match status" value="1"/>
</dbReference>
<dbReference type="SUPFAM" id="SSF57701">
    <property type="entry name" value="Zn2/Cys6 DNA-binding domain"/>
    <property type="match status" value="1"/>
</dbReference>
<dbReference type="InterPro" id="IPR053175">
    <property type="entry name" value="DHMBA_Reg_Transcription_Factor"/>
</dbReference>
<gene>
    <name evidence="5" type="ORF">E4U56_003598</name>
    <name evidence="4" type="ORF">E4U57_007390</name>
</gene>
<dbReference type="PANTHER" id="PTHR38791:SF13">
    <property type="entry name" value="ZN(2)-C6 FUNGAL-TYPE DOMAIN-CONTAINING PROTEIN"/>
    <property type="match status" value="1"/>
</dbReference>
<dbReference type="EMBL" id="SRPS01000234">
    <property type="protein sequence ID" value="KAG5961980.1"/>
    <property type="molecule type" value="Genomic_DNA"/>
</dbReference>
<dbReference type="Proteomes" id="UP000742024">
    <property type="component" value="Unassembled WGS sequence"/>
</dbReference>
<evidence type="ECO:0000256" key="2">
    <source>
        <dbReference type="SAM" id="MobiDB-lite"/>
    </source>
</evidence>
<dbReference type="CDD" id="cd00067">
    <property type="entry name" value="GAL4"/>
    <property type="match status" value="1"/>
</dbReference>
<dbReference type="InterPro" id="IPR036864">
    <property type="entry name" value="Zn2-C6_fun-type_DNA-bd_sf"/>
</dbReference>
<sequence length="561" mass="61089">MPNTGRPSQDCHLCRRRRVKCDLARPGCQRCVKYGVECPGYREQHELVFRNADPTAVAKRKKRASAKVTGQDGTKAGSKPSRSQASSSKATTSRAASSSSATTTVFELDPNASLSSALLSLPPSPAASSPSSLSSWSSSSSSSSSSSDDTRPPLPRGLTDHWTNHSVPILLTIYSTFGFLHDLYKTNPGNGPLIWAAHLFSRTYVTNIRYPVHVCNESALETQRELGTYMGKTLSAVNAALNDPAGAFRDDVLATVWILANYELLVGSVNRAGLSSPWHLHTRGLNSILQTRGVDQLNTFKGRMAFWPCFNIIQIQAMVSITECPPESDTWLGIIKNSLYEGEEHSLHVSVYIKTCTHIMAAVSGLLRQRDFTAAAAQYESLVQQLEVAGGQVDDFVATGVDCTQELAFYLRNLYWGAVIKGHTYILYLANFLTHDACGRLPPAQLSARRAHCLRKIRAAAQCIIESNLAALSNLRAQQDRSPRILFDALRMVWSLTAVHVSAPALAEQRSQAQAALMFIGKEIGVRQALHTGVEGGALPPEARLPLRLEVGEDATPAFVD</sequence>
<evidence type="ECO:0000256" key="1">
    <source>
        <dbReference type="ARBA" id="ARBA00023242"/>
    </source>
</evidence>
<evidence type="ECO:0000313" key="6">
    <source>
        <dbReference type="Proteomes" id="UP000742024"/>
    </source>
</evidence>
<evidence type="ECO:0000313" key="5">
    <source>
        <dbReference type="EMBL" id="KAG5961980.1"/>
    </source>
</evidence>
<comment type="caution">
    <text evidence="5">The sequence shown here is derived from an EMBL/GenBank/DDBJ whole genome shotgun (WGS) entry which is preliminary data.</text>
</comment>
<dbReference type="EMBL" id="SRPR01000075">
    <property type="protein sequence ID" value="KAG5961798.1"/>
    <property type="molecule type" value="Genomic_DNA"/>
</dbReference>
<feature type="region of interest" description="Disordered" evidence="2">
    <location>
        <begin position="55"/>
        <end position="102"/>
    </location>
</feature>
<keyword evidence="1" id="KW-0539">Nucleus</keyword>
<accession>A0A9P7MMR6</accession>
<evidence type="ECO:0000313" key="7">
    <source>
        <dbReference type="Proteomes" id="UP000784919"/>
    </source>
</evidence>
<dbReference type="AlphaFoldDB" id="A0A9P7MMR6"/>
<dbReference type="OrthoDB" id="4491390at2759"/>
<dbReference type="InterPro" id="IPR001138">
    <property type="entry name" value="Zn2Cys6_DnaBD"/>
</dbReference>
<dbReference type="PROSITE" id="PS50048">
    <property type="entry name" value="ZN2_CY6_FUNGAL_2"/>
    <property type="match status" value="1"/>
</dbReference>
<dbReference type="Gene3D" id="4.10.240.10">
    <property type="entry name" value="Zn(2)-C6 fungal-type DNA-binding domain"/>
    <property type="match status" value="1"/>
</dbReference>
<dbReference type="Proteomes" id="UP000784919">
    <property type="component" value="Unassembled WGS sequence"/>
</dbReference>
<feature type="domain" description="Zn(2)-C6 fungal-type" evidence="3">
    <location>
        <begin position="10"/>
        <end position="38"/>
    </location>
</feature>